<organism evidence="1">
    <name type="scientific">hydrothermal vent metagenome</name>
    <dbReference type="NCBI Taxonomy" id="652676"/>
    <lineage>
        <taxon>unclassified sequences</taxon>
        <taxon>metagenomes</taxon>
        <taxon>ecological metagenomes</taxon>
    </lineage>
</organism>
<evidence type="ECO:0000313" key="1">
    <source>
        <dbReference type="EMBL" id="VAW72226.1"/>
    </source>
</evidence>
<gene>
    <name evidence="1" type="ORF">MNBD_GAMMA12-1658</name>
</gene>
<sequence>MKCIYVMDWYELDQSVVVGQVGVFYFLENSEPPQFYCGLFSNANSELRSCKIYSIHHPELGQIRELNTKGLDYTITLVNGKSFEVNAEEEPGKVFGFPMQPKDWKFEIDVKFEQRP</sequence>
<name>A0A3B0YUT0_9ZZZZ</name>
<proteinExistence type="predicted"/>
<protein>
    <submittedName>
        <fullName evidence="1">Uncharacterized protein</fullName>
    </submittedName>
</protein>
<reference evidence="1" key="1">
    <citation type="submission" date="2018-06" db="EMBL/GenBank/DDBJ databases">
        <authorList>
            <person name="Zhirakovskaya E."/>
        </authorList>
    </citation>
    <scope>NUCLEOTIDE SEQUENCE</scope>
</reference>
<dbReference type="AlphaFoldDB" id="A0A3B0YUT0"/>
<dbReference type="EMBL" id="UOFL01000036">
    <property type="protein sequence ID" value="VAW72226.1"/>
    <property type="molecule type" value="Genomic_DNA"/>
</dbReference>
<accession>A0A3B0YUT0</accession>